<protein>
    <recommendedName>
        <fullName evidence="3">Class I SAM-dependent methyltransferase</fullName>
    </recommendedName>
</protein>
<dbReference type="Proteomes" id="UP001171916">
    <property type="component" value="Unassembled WGS sequence"/>
</dbReference>
<dbReference type="RefSeq" id="WP_290000417.1">
    <property type="nucleotide sequence ID" value="NZ_JAUEPH010000004.1"/>
</dbReference>
<evidence type="ECO:0000313" key="1">
    <source>
        <dbReference type="EMBL" id="MDN3204719.1"/>
    </source>
</evidence>
<accession>A0ABT7YEU7</accession>
<evidence type="ECO:0000313" key="2">
    <source>
        <dbReference type="Proteomes" id="UP001171916"/>
    </source>
</evidence>
<comment type="caution">
    <text evidence="1">The sequence shown here is derived from an EMBL/GenBank/DDBJ whole genome shotgun (WGS) entry which is preliminary data.</text>
</comment>
<organism evidence="1 2">
    <name type="scientific">Algoriphagus sediminis</name>
    <dbReference type="NCBI Taxonomy" id="3057113"/>
    <lineage>
        <taxon>Bacteria</taxon>
        <taxon>Pseudomonadati</taxon>
        <taxon>Bacteroidota</taxon>
        <taxon>Cytophagia</taxon>
        <taxon>Cytophagales</taxon>
        <taxon>Cyclobacteriaceae</taxon>
        <taxon>Algoriphagus</taxon>
    </lineage>
</organism>
<dbReference type="EMBL" id="JAUEPH010000004">
    <property type="protein sequence ID" value="MDN3204719.1"/>
    <property type="molecule type" value="Genomic_DNA"/>
</dbReference>
<dbReference type="Gene3D" id="3.40.50.150">
    <property type="entry name" value="Vaccinia Virus protein VP39"/>
    <property type="match status" value="1"/>
</dbReference>
<name>A0ABT7YEU7_9BACT</name>
<evidence type="ECO:0008006" key="3">
    <source>
        <dbReference type="Google" id="ProtNLM"/>
    </source>
</evidence>
<gene>
    <name evidence="1" type="ORF">QVH07_11195</name>
</gene>
<reference evidence="1" key="1">
    <citation type="submission" date="2023-06" db="EMBL/GenBank/DDBJ databases">
        <title>Robiginitalea aurantiacus sp. nov. and Algoriphagus sediminis sp. nov., isolated from coastal sediment.</title>
        <authorList>
            <person name="Zhou Z.Y."/>
            <person name="An J."/>
            <person name="Jia Y.W."/>
            <person name="Du Z.J."/>
        </authorList>
    </citation>
    <scope>NUCLEOTIDE SEQUENCE</scope>
    <source>
        <strain evidence="1">C2-7</strain>
    </source>
</reference>
<sequence>MSRPSSIYIKPWYKIVLRYSDELRKYIFAGRPISQALGAFQIYFQYNRQIKSHYEEKLPWITHYAYERLKGLVKPDMRVLEFGMGGSTLFFRNLGAEVYSFEHDEQWFNNVKGELEADDKVHLNLIKPEVNDPTIDSNYSSEHGLFSEGLTWKAYAHGADHFDKEFFDIILIDGRARPQCLRNSISKLKKGGILVFDNSDRDSYQEAIEEVLGGWSKEVYSGVTIYDWAFNETSIFFHPEYLK</sequence>
<proteinExistence type="predicted"/>
<dbReference type="SUPFAM" id="SSF53335">
    <property type="entry name" value="S-adenosyl-L-methionine-dependent methyltransferases"/>
    <property type="match status" value="1"/>
</dbReference>
<dbReference type="InterPro" id="IPR029063">
    <property type="entry name" value="SAM-dependent_MTases_sf"/>
</dbReference>
<keyword evidence="2" id="KW-1185">Reference proteome</keyword>